<evidence type="ECO:0000313" key="5">
    <source>
        <dbReference type="EMBL" id="TRZ32872.1"/>
    </source>
</evidence>
<dbReference type="Proteomes" id="UP000316316">
    <property type="component" value="Unassembled WGS sequence"/>
</dbReference>
<dbReference type="Pfam" id="PF06923">
    <property type="entry name" value="GutM"/>
    <property type="match status" value="1"/>
</dbReference>
<dbReference type="RefSeq" id="WP_016179719.1">
    <property type="nucleotide sequence ID" value="NZ_CAAKOC010000173.1"/>
</dbReference>
<gene>
    <name evidence="5" type="ORF">AUF17_01755</name>
    <name evidence="4" type="ORF">EK398_17420</name>
    <name evidence="2" type="ORF">P7D43_08070</name>
    <name evidence="3" type="ORF">P7D79_15725</name>
</gene>
<dbReference type="Proteomes" id="UP000288388">
    <property type="component" value="Unassembled WGS sequence"/>
</dbReference>
<keyword evidence="1" id="KW-0812">Transmembrane</keyword>
<evidence type="ECO:0000256" key="1">
    <source>
        <dbReference type="SAM" id="Phobius"/>
    </source>
</evidence>
<dbReference type="EMBL" id="PDXQ01000001">
    <property type="protein sequence ID" value="TRZ32872.1"/>
    <property type="molecule type" value="Genomic_DNA"/>
</dbReference>
<reference evidence="2 8" key="3">
    <citation type="submission" date="2023-03" db="EMBL/GenBank/DDBJ databases">
        <authorList>
            <person name="Shen W."/>
            <person name="Cai J."/>
        </authorList>
    </citation>
    <scope>NUCLEOTIDE SEQUENCE</scope>
    <source>
        <strain evidence="2">P33-2</strain>
        <strain evidence="3 8">Y2</strain>
    </source>
</reference>
<protein>
    <submittedName>
        <fullName evidence="2">Transcriptional regulator GutM</fullName>
    </submittedName>
</protein>
<comment type="caution">
    <text evidence="4">The sequence shown here is derived from an EMBL/GenBank/DDBJ whole genome shotgun (WGS) entry which is preliminary data.</text>
</comment>
<dbReference type="EMBL" id="JARPWH010000021">
    <property type="protein sequence ID" value="MDT2402325.1"/>
    <property type="molecule type" value="Genomic_DNA"/>
</dbReference>
<dbReference type="GeneID" id="69569125"/>
<sequence length="122" mass="13972">MDEIKILFVIILVWLLGTISSYFHWKKVNGKLSELKQNFTGYLGTGISKVNFFRKVMVIIVADFDGKITDCQYLYGWTTFSNFRQKSELVGCGVDSVLEKANGDKFYDALKLSLNKIQEQRG</sequence>
<dbReference type="EMBL" id="RYZS01000001">
    <property type="protein sequence ID" value="RVU96466.1"/>
    <property type="molecule type" value="Genomic_DNA"/>
</dbReference>
<reference evidence="5 7" key="1">
    <citation type="submission" date="2017-10" db="EMBL/GenBank/DDBJ databases">
        <title>FDA dAtabase for Regulatory Grade micrObial Sequences (FDA-ARGOS): Supporting development and validation of Infectious Disease Dx tests.</title>
        <authorList>
            <person name="Campos J."/>
            <person name="Goldberg B."/>
            <person name="Tallon L.J."/>
            <person name="Sadzewicz L."/>
            <person name="Sengamalay N."/>
            <person name="Ott S."/>
            <person name="Godinez A."/>
            <person name="Nagaraj S."/>
            <person name="Vyas G."/>
            <person name="Aluvathingal J."/>
            <person name="Nadendla S."/>
            <person name="Geyer C."/>
            <person name="Nandy P."/>
            <person name="Hobson J."/>
            <person name="Sichtig H."/>
        </authorList>
    </citation>
    <scope>NUCLEOTIDE SEQUENCE [LARGE SCALE GENOMIC DNA]</scope>
    <source>
        <strain evidence="5 7">FDAARGOS_185</strain>
    </source>
</reference>
<keyword evidence="1" id="KW-1133">Transmembrane helix</keyword>
<evidence type="ECO:0000313" key="6">
    <source>
        <dbReference type="Proteomes" id="UP000288388"/>
    </source>
</evidence>
<evidence type="ECO:0000313" key="8">
    <source>
        <dbReference type="Proteomes" id="UP001264335"/>
    </source>
</evidence>
<evidence type="ECO:0000313" key="2">
    <source>
        <dbReference type="EMBL" id="MDT2402325.1"/>
    </source>
</evidence>
<keyword evidence="1" id="KW-0472">Membrane</keyword>
<accession>A0A437USF7</accession>
<evidence type="ECO:0000313" key="7">
    <source>
        <dbReference type="Proteomes" id="UP000316316"/>
    </source>
</evidence>
<evidence type="ECO:0000313" key="4">
    <source>
        <dbReference type="EMBL" id="RVU96466.1"/>
    </source>
</evidence>
<organism evidence="4 6">
    <name type="scientific">Enterococcus avium</name>
    <name type="common">Streptococcus avium</name>
    <dbReference type="NCBI Taxonomy" id="33945"/>
    <lineage>
        <taxon>Bacteria</taxon>
        <taxon>Bacillati</taxon>
        <taxon>Bacillota</taxon>
        <taxon>Bacilli</taxon>
        <taxon>Lactobacillales</taxon>
        <taxon>Enterococcaceae</taxon>
        <taxon>Enterococcus</taxon>
    </lineage>
</organism>
<dbReference type="Proteomes" id="UP001264335">
    <property type="component" value="Unassembled WGS sequence"/>
</dbReference>
<evidence type="ECO:0000313" key="3">
    <source>
        <dbReference type="EMBL" id="MDT2515676.1"/>
    </source>
</evidence>
<dbReference type="EMBL" id="JARPWY010000050">
    <property type="protein sequence ID" value="MDT2515676.1"/>
    <property type="molecule type" value="Genomic_DNA"/>
</dbReference>
<dbReference type="AlphaFoldDB" id="A0A437USF7"/>
<feature type="transmembrane region" description="Helical" evidence="1">
    <location>
        <begin position="6"/>
        <end position="25"/>
    </location>
</feature>
<dbReference type="InterPro" id="IPR009693">
    <property type="entry name" value="Glucitol_operon_activator"/>
</dbReference>
<proteinExistence type="predicted"/>
<dbReference type="Proteomes" id="UP001260773">
    <property type="component" value="Unassembled WGS sequence"/>
</dbReference>
<name>A0A437USF7_ENTAV</name>
<reference evidence="4 6" key="2">
    <citation type="submission" date="2018-12" db="EMBL/GenBank/DDBJ databases">
        <title>A novel vanA-carrying plasmid in a clinical isolate of Enterococcus avium.</title>
        <authorList>
            <person name="Bernasconi O.J."/>
            <person name="Luzzaro F."/>
            <person name="Endimiani A."/>
        </authorList>
    </citation>
    <scope>NUCLEOTIDE SEQUENCE [LARGE SCALE GENOMIC DNA]</scope>
    <source>
        <strain evidence="4 6">LC0559/18</strain>
    </source>
</reference>